<gene>
    <name evidence="16" type="ORF">FE782_28405</name>
</gene>
<dbReference type="InterPro" id="IPR003594">
    <property type="entry name" value="HATPase_dom"/>
</dbReference>
<evidence type="ECO:0000256" key="12">
    <source>
        <dbReference type="SAM" id="Coils"/>
    </source>
</evidence>
<dbReference type="SMART" id="SM00387">
    <property type="entry name" value="HATPase_c"/>
    <property type="match status" value="1"/>
</dbReference>
<keyword evidence="17" id="KW-1185">Reference proteome</keyword>
<dbReference type="PROSITE" id="PS50109">
    <property type="entry name" value="HIS_KIN"/>
    <property type="match status" value="1"/>
</dbReference>
<keyword evidence="12" id="KW-0175">Coiled coil</keyword>
<dbReference type="EMBL" id="VCIW01000027">
    <property type="protein sequence ID" value="TLS48926.1"/>
    <property type="molecule type" value="Genomic_DNA"/>
</dbReference>
<dbReference type="EC" id="2.7.13.3" evidence="3"/>
<feature type="transmembrane region" description="Helical" evidence="13">
    <location>
        <begin position="12"/>
        <end position="32"/>
    </location>
</feature>
<dbReference type="GO" id="GO:0000155">
    <property type="term" value="F:phosphorelay sensor kinase activity"/>
    <property type="evidence" value="ECO:0007669"/>
    <property type="project" value="InterPro"/>
</dbReference>
<dbReference type="Pfam" id="PF00512">
    <property type="entry name" value="HisKA"/>
    <property type="match status" value="1"/>
</dbReference>
<evidence type="ECO:0000256" key="1">
    <source>
        <dbReference type="ARBA" id="ARBA00000085"/>
    </source>
</evidence>
<dbReference type="GO" id="GO:0016036">
    <property type="term" value="P:cellular response to phosphate starvation"/>
    <property type="evidence" value="ECO:0007669"/>
    <property type="project" value="TreeGrafter"/>
</dbReference>
<evidence type="ECO:0000259" key="15">
    <source>
        <dbReference type="PROSITE" id="PS50885"/>
    </source>
</evidence>
<keyword evidence="5" id="KW-0597">Phosphoprotein</keyword>
<evidence type="ECO:0000256" key="2">
    <source>
        <dbReference type="ARBA" id="ARBA00004651"/>
    </source>
</evidence>
<dbReference type="CDD" id="cd00082">
    <property type="entry name" value="HisKA"/>
    <property type="match status" value="1"/>
</dbReference>
<dbReference type="PANTHER" id="PTHR45453:SF3">
    <property type="entry name" value="HISTIDINE KINASE"/>
    <property type="match status" value="1"/>
</dbReference>
<evidence type="ECO:0000256" key="4">
    <source>
        <dbReference type="ARBA" id="ARBA00022475"/>
    </source>
</evidence>
<dbReference type="SUPFAM" id="SSF47384">
    <property type="entry name" value="Homodimeric domain of signal transducing histidine kinase"/>
    <property type="match status" value="1"/>
</dbReference>
<dbReference type="SMART" id="SM00388">
    <property type="entry name" value="HisKA"/>
    <property type="match status" value="1"/>
</dbReference>
<dbReference type="InterPro" id="IPR003661">
    <property type="entry name" value="HisK_dim/P_dom"/>
</dbReference>
<keyword evidence="11 13" id="KW-0472">Membrane</keyword>
<keyword evidence="8" id="KW-0418">Kinase</keyword>
<comment type="caution">
    <text evidence="16">The sequence shown here is derived from an EMBL/GenBank/DDBJ whole genome shotgun (WGS) entry which is preliminary data.</text>
</comment>
<evidence type="ECO:0000256" key="13">
    <source>
        <dbReference type="SAM" id="Phobius"/>
    </source>
</evidence>
<dbReference type="SUPFAM" id="SSF55874">
    <property type="entry name" value="ATPase domain of HSP90 chaperone/DNA topoisomerase II/histidine kinase"/>
    <property type="match status" value="1"/>
</dbReference>
<keyword evidence="13" id="KW-1133">Transmembrane helix</keyword>
<dbReference type="AlphaFoldDB" id="A0A5R9G3Q3"/>
<keyword evidence="13" id="KW-0812">Transmembrane</keyword>
<evidence type="ECO:0000256" key="3">
    <source>
        <dbReference type="ARBA" id="ARBA00012438"/>
    </source>
</evidence>
<dbReference type="GO" id="GO:0005524">
    <property type="term" value="F:ATP binding"/>
    <property type="evidence" value="ECO:0007669"/>
    <property type="project" value="UniProtKB-KW"/>
</dbReference>
<dbReference type="InterPro" id="IPR005467">
    <property type="entry name" value="His_kinase_dom"/>
</dbReference>
<accession>A0A5R9G3Q3</accession>
<sequence length="480" mass="54017">MKPRLFGIFGKVFFYTLLILLLVISVMLVFFADQIKSVVGSTQREQIAEVFQTLIQETKGKSEDDIVRIAQRFHETNASFEFSVMSSDGEVLYRTDRFDMPPPDLRLPDVPEVVRGESFHTTGKFLLSPSASSEKVQFITLLSGDVKLQVSGTISGASIYREFFERTFVAFLLLLAASVAAAFLFAYRIAEPIRNIAGDTRRMSLLESVPPPPAARKDEIGQLANDVYKMYKALKSTIRQLETEVEREKEMEENQRYFFSAASHELKTPIAATSALLEGMLEKVIEPSEYPDTLRECLKMMKEQNKLVSEILEIVALNNHTLVLRKEQVCLARYLAANLPACLSIAEAKKQTVDFDVPEKLSCTIDSKLFGKAFSNIMLNAIQNTPDGGRIRVYANESESGIRLCVLNEGVSISPELLPKLFEPFYREDRSRSREQGRSGLGLALVKKALEFMGIPYALENTVEGVRFRMDLPSLRLDES</sequence>
<keyword evidence="9" id="KW-0067">ATP-binding</keyword>
<evidence type="ECO:0000256" key="8">
    <source>
        <dbReference type="ARBA" id="ARBA00022777"/>
    </source>
</evidence>
<feature type="coiled-coil region" evidence="12">
    <location>
        <begin position="224"/>
        <end position="254"/>
    </location>
</feature>
<dbReference type="InterPro" id="IPR003660">
    <property type="entry name" value="HAMP_dom"/>
</dbReference>
<dbReference type="PANTHER" id="PTHR45453">
    <property type="entry name" value="PHOSPHATE REGULON SENSOR PROTEIN PHOR"/>
    <property type="match status" value="1"/>
</dbReference>
<feature type="domain" description="HAMP" evidence="15">
    <location>
        <begin position="187"/>
        <end position="239"/>
    </location>
</feature>
<reference evidence="16 17" key="1">
    <citation type="submission" date="2019-05" db="EMBL/GenBank/DDBJ databases">
        <authorList>
            <person name="Narsing Rao M.P."/>
            <person name="Li W.J."/>
        </authorList>
    </citation>
    <scope>NUCLEOTIDE SEQUENCE [LARGE SCALE GENOMIC DNA]</scope>
    <source>
        <strain evidence="16 17">SYSU_K30003</strain>
    </source>
</reference>
<proteinExistence type="predicted"/>
<comment type="catalytic activity">
    <reaction evidence="1">
        <text>ATP + protein L-histidine = ADP + protein N-phospho-L-histidine.</text>
        <dbReference type="EC" id="2.7.13.3"/>
    </reaction>
</comment>
<name>A0A5R9G3Q3_9BACL</name>
<dbReference type="GO" id="GO:0005886">
    <property type="term" value="C:plasma membrane"/>
    <property type="evidence" value="ECO:0007669"/>
    <property type="project" value="UniProtKB-SubCell"/>
</dbReference>
<evidence type="ECO:0000259" key="14">
    <source>
        <dbReference type="PROSITE" id="PS50109"/>
    </source>
</evidence>
<evidence type="ECO:0000256" key="5">
    <source>
        <dbReference type="ARBA" id="ARBA00022553"/>
    </source>
</evidence>
<dbReference type="RefSeq" id="WP_138197735.1">
    <property type="nucleotide sequence ID" value="NZ_VCIW01000027.1"/>
</dbReference>
<feature type="transmembrane region" description="Helical" evidence="13">
    <location>
        <begin position="168"/>
        <end position="187"/>
    </location>
</feature>
<evidence type="ECO:0000256" key="7">
    <source>
        <dbReference type="ARBA" id="ARBA00022741"/>
    </source>
</evidence>
<evidence type="ECO:0000313" key="17">
    <source>
        <dbReference type="Proteomes" id="UP000309676"/>
    </source>
</evidence>
<dbReference type="PROSITE" id="PS50885">
    <property type="entry name" value="HAMP"/>
    <property type="match status" value="1"/>
</dbReference>
<keyword evidence="6" id="KW-0808">Transferase</keyword>
<dbReference type="Gene3D" id="3.30.565.10">
    <property type="entry name" value="Histidine kinase-like ATPase, C-terminal domain"/>
    <property type="match status" value="1"/>
</dbReference>
<organism evidence="16 17">
    <name type="scientific">Paenibacillus antri</name>
    <dbReference type="NCBI Taxonomy" id="2582848"/>
    <lineage>
        <taxon>Bacteria</taxon>
        <taxon>Bacillati</taxon>
        <taxon>Bacillota</taxon>
        <taxon>Bacilli</taxon>
        <taxon>Bacillales</taxon>
        <taxon>Paenibacillaceae</taxon>
        <taxon>Paenibacillus</taxon>
    </lineage>
</organism>
<evidence type="ECO:0000256" key="11">
    <source>
        <dbReference type="ARBA" id="ARBA00023136"/>
    </source>
</evidence>
<evidence type="ECO:0000256" key="6">
    <source>
        <dbReference type="ARBA" id="ARBA00022679"/>
    </source>
</evidence>
<dbReference type="Gene3D" id="6.10.340.10">
    <property type="match status" value="1"/>
</dbReference>
<dbReference type="GO" id="GO:0004721">
    <property type="term" value="F:phosphoprotein phosphatase activity"/>
    <property type="evidence" value="ECO:0007669"/>
    <property type="project" value="TreeGrafter"/>
</dbReference>
<protein>
    <recommendedName>
        <fullName evidence="3">histidine kinase</fullName>
        <ecNumber evidence="3">2.7.13.3</ecNumber>
    </recommendedName>
</protein>
<dbReference type="InterPro" id="IPR004358">
    <property type="entry name" value="Sig_transdc_His_kin-like_C"/>
</dbReference>
<dbReference type="PRINTS" id="PR00344">
    <property type="entry name" value="BCTRLSENSOR"/>
</dbReference>
<evidence type="ECO:0000256" key="9">
    <source>
        <dbReference type="ARBA" id="ARBA00022840"/>
    </source>
</evidence>
<keyword evidence="10" id="KW-0902">Two-component regulatory system</keyword>
<evidence type="ECO:0000256" key="10">
    <source>
        <dbReference type="ARBA" id="ARBA00023012"/>
    </source>
</evidence>
<dbReference type="InterPro" id="IPR036097">
    <property type="entry name" value="HisK_dim/P_sf"/>
</dbReference>
<feature type="domain" description="Histidine kinase" evidence="14">
    <location>
        <begin position="261"/>
        <end position="476"/>
    </location>
</feature>
<dbReference type="Proteomes" id="UP000309676">
    <property type="component" value="Unassembled WGS sequence"/>
</dbReference>
<keyword evidence="4" id="KW-1003">Cell membrane</keyword>
<dbReference type="InterPro" id="IPR036890">
    <property type="entry name" value="HATPase_C_sf"/>
</dbReference>
<dbReference type="Pfam" id="PF02518">
    <property type="entry name" value="HATPase_c"/>
    <property type="match status" value="1"/>
</dbReference>
<evidence type="ECO:0000313" key="16">
    <source>
        <dbReference type="EMBL" id="TLS48926.1"/>
    </source>
</evidence>
<dbReference type="Gene3D" id="1.10.287.130">
    <property type="match status" value="1"/>
</dbReference>
<dbReference type="OrthoDB" id="9813151at2"/>
<keyword evidence="7" id="KW-0547">Nucleotide-binding</keyword>
<comment type="subcellular location">
    <subcellularLocation>
        <location evidence="2">Cell membrane</location>
        <topology evidence="2">Multi-pass membrane protein</topology>
    </subcellularLocation>
</comment>
<dbReference type="InterPro" id="IPR050351">
    <property type="entry name" value="BphY/WalK/GraS-like"/>
</dbReference>